<dbReference type="PROSITE" id="PS50850">
    <property type="entry name" value="MFS"/>
    <property type="match status" value="1"/>
</dbReference>
<evidence type="ECO:0000256" key="4">
    <source>
        <dbReference type="SAM" id="Phobius"/>
    </source>
</evidence>
<evidence type="ECO:0000256" key="2">
    <source>
        <dbReference type="ARBA" id="ARBA00022989"/>
    </source>
</evidence>
<feature type="transmembrane region" description="Helical" evidence="4">
    <location>
        <begin position="365"/>
        <end position="384"/>
    </location>
</feature>
<dbReference type="CDD" id="cd17355">
    <property type="entry name" value="MFS_YcxA_like"/>
    <property type="match status" value="1"/>
</dbReference>
<dbReference type="SUPFAM" id="SSF103473">
    <property type="entry name" value="MFS general substrate transporter"/>
    <property type="match status" value="1"/>
</dbReference>
<feature type="transmembrane region" description="Helical" evidence="4">
    <location>
        <begin position="211"/>
        <end position="234"/>
    </location>
</feature>
<proteinExistence type="predicted"/>
<feature type="transmembrane region" description="Helical" evidence="4">
    <location>
        <begin position="240"/>
        <end position="263"/>
    </location>
</feature>
<accession>A0ABU3QBK2</accession>
<evidence type="ECO:0000313" key="6">
    <source>
        <dbReference type="EMBL" id="MDT9600783.1"/>
    </source>
</evidence>
<dbReference type="EMBL" id="JAVUPU010000012">
    <property type="protein sequence ID" value="MDT9600783.1"/>
    <property type="molecule type" value="Genomic_DNA"/>
</dbReference>
<feature type="transmembrane region" description="Helical" evidence="4">
    <location>
        <begin position="161"/>
        <end position="184"/>
    </location>
</feature>
<organism evidence="6 7">
    <name type="scientific">Sphingosinicella rhizophila</name>
    <dbReference type="NCBI Taxonomy" id="3050082"/>
    <lineage>
        <taxon>Bacteria</taxon>
        <taxon>Pseudomonadati</taxon>
        <taxon>Pseudomonadota</taxon>
        <taxon>Alphaproteobacteria</taxon>
        <taxon>Sphingomonadales</taxon>
        <taxon>Sphingosinicellaceae</taxon>
        <taxon>Sphingosinicella</taxon>
    </lineage>
</organism>
<dbReference type="InterPro" id="IPR011701">
    <property type="entry name" value="MFS"/>
</dbReference>
<dbReference type="PANTHER" id="PTHR11360:SF284">
    <property type="entry name" value="EG:103B4.3 PROTEIN-RELATED"/>
    <property type="match status" value="1"/>
</dbReference>
<sequence>MKKPWVVIACGAMIVTLGMGVRQSFGLFLPQMSVALDMGRESFGLAIAISNLLFGLAQPFVGAMADKHGAGRIVAAGAILYAAGLGGAAMVGDAIGIHLTFGIMVGIALSATTFVVILGAVGRVVPAERRGLAFGIVTAGGSLGQFLVVPGAQLLLGEFGYRLALIALAGMVAIIAVLAIGVAGRPVSAEVQQRQSLGEALSEAARHRGYWLLNAGFFVCGFHVAFIATHFPAYLDDRGLGLAIGASALALIGLFNIFGSYAFGLSADRWRKKYVLSGIYAGRAMVIALFLALPLSPVSALVFASAMGFLWLGTVPLTSGLVGQMFGIRYLSTLYGIVFLSHQVGSFFGAWAAGLVYDRSGSYDLAWAASILLAVAAAVIHLPIRDTPAARLQAA</sequence>
<feature type="transmembrane region" description="Helical" evidence="4">
    <location>
        <begin position="334"/>
        <end position="353"/>
    </location>
</feature>
<protein>
    <submittedName>
        <fullName evidence="6">MFS transporter</fullName>
    </submittedName>
</protein>
<feature type="transmembrane region" description="Helical" evidence="4">
    <location>
        <begin position="97"/>
        <end position="120"/>
    </location>
</feature>
<keyword evidence="3 4" id="KW-0472">Membrane</keyword>
<feature type="transmembrane region" description="Helical" evidence="4">
    <location>
        <begin position="73"/>
        <end position="91"/>
    </location>
</feature>
<keyword evidence="7" id="KW-1185">Reference proteome</keyword>
<evidence type="ECO:0000259" key="5">
    <source>
        <dbReference type="PROSITE" id="PS50850"/>
    </source>
</evidence>
<feature type="transmembrane region" description="Helical" evidence="4">
    <location>
        <begin position="132"/>
        <end position="155"/>
    </location>
</feature>
<feature type="transmembrane region" description="Helical" evidence="4">
    <location>
        <begin position="275"/>
        <end position="295"/>
    </location>
</feature>
<dbReference type="Gene3D" id="1.20.1250.20">
    <property type="entry name" value="MFS general substrate transporter like domains"/>
    <property type="match status" value="2"/>
</dbReference>
<evidence type="ECO:0000256" key="3">
    <source>
        <dbReference type="ARBA" id="ARBA00023136"/>
    </source>
</evidence>
<keyword evidence="2 4" id="KW-1133">Transmembrane helix</keyword>
<feature type="domain" description="Major facilitator superfamily (MFS) profile" evidence="5">
    <location>
        <begin position="4"/>
        <end position="388"/>
    </location>
</feature>
<evidence type="ECO:0000313" key="7">
    <source>
        <dbReference type="Proteomes" id="UP001259572"/>
    </source>
</evidence>
<dbReference type="RefSeq" id="WP_315728260.1">
    <property type="nucleotide sequence ID" value="NZ_JAVUPU010000012.1"/>
</dbReference>
<dbReference type="Pfam" id="PF07690">
    <property type="entry name" value="MFS_1"/>
    <property type="match status" value="1"/>
</dbReference>
<dbReference type="Proteomes" id="UP001259572">
    <property type="component" value="Unassembled WGS sequence"/>
</dbReference>
<dbReference type="PANTHER" id="PTHR11360">
    <property type="entry name" value="MONOCARBOXYLATE TRANSPORTER"/>
    <property type="match status" value="1"/>
</dbReference>
<dbReference type="InterPro" id="IPR050327">
    <property type="entry name" value="Proton-linked_MCT"/>
</dbReference>
<reference evidence="6 7" key="1">
    <citation type="submission" date="2023-05" db="EMBL/GenBank/DDBJ databases">
        <authorList>
            <person name="Guo Y."/>
        </authorList>
    </citation>
    <scope>NUCLEOTIDE SEQUENCE [LARGE SCALE GENOMIC DNA]</scope>
    <source>
        <strain evidence="6 7">GR2756</strain>
    </source>
</reference>
<keyword evidence="1 4" id="KW-0812">Transmembrane</keyword>
<dbReference type="InterPro" id="IPR020846">
    <property type="entry name" value="MFS_dom"/>
</dbReference>
<dbReference type="InterPro" id="IPR036259">
    <property type="entry name" value="MFS_trans_sf"/>
</dbReference>
<comment type="caution">
    <text evidence="6">The sequence shown here is derived from an EMBL/GenBank/DDBJ whole genome shotgun (WGS) entry which is preliminary data.</text>
</comment>
<feature type="transmembrane region" description="Helical" evidence="4">
    <location>
        <begin position="42"/>
        <end position="61"/>
    </location>
</feature>
<gene>
    <name evidence="6" type="ORF">RQX22_17610</name>
</gene>
<evidence type="ECO:0000256" key="1">
    <source>
        <dbReference type="ARBA" id="ARBA00022692"/>
    </source>
</evidence>
<feature type="transmembrane region" description="Helical" evidence="4">
    <location>
        <begin position="301"/>
        <end position="322"/>
    </location>
</feature>
<name>A0ABU3QBK2_9SPHN</name>